<feature type="transmembrane region" description="Helical" evidence="1">
    <location>
        <begin position="37"/>
        <end position="56"/>
    </location>
</feature>
<dbReference type="Proteomes" id="UP001199631">
    <property type="component" value="Unassembled WGS sequence"/>
</dbReference>
<keyword evidence="1" id="KW-0812">Transmembrane</keyword>
<organism evidence="2 3">
    <name type="scientific">Oceanobacillus jordanicus</name>
    <dbReference type="NCBI Taxonomy" id="2867266"/>
    <lineage>
        <taxon>Bacteria</taxon>
        <taxon>Bacillati</taxon>
        <taxon>Bacillota</taxon>
        <taxon>Bacilli</taxon>
        <taxon>Bacillales</taxon>
        <taxon>Bacillaceae</taxon>
        <taxon>Oceanobacillus</taxon>
    </lineage>
</organism>
<keyword evidence="1" id="KW-1133">Transmembrane helix</keyword>
<dbReference type="RefSeq" id="WP_238017261.1">
    <property type="nucleotide sequence ID" value="NZ_JAIFZM010000001.1"/>
</dbReference>
<gene>
    <name evidence="2" type="ORF">K3T81_00150</name>
</gene>
<evidence type="ECO:0000313" key="3">
    <source>
        <dbReference type="Proteomes" id="UP001199631"/>
    </source>
</evidence>
<proteinExistence type="predicted"/>
<protein>
    <submittedName>
        <fullName evidence="2">Uncharacterized protein</fullName>
    </submittedName>
</protein>
<keyword evidence="3" id="KW-1185">Reference proteome</keyword>
<dbReference type="AlphaFoldDB" id="A0AAW5B317"/>
<dbReference type="EMBL" id="JAIFZM010000001">
    <property type="protein sequence ID" value="MCG3417544.1"/>
    <property type="molecule type" value="Genomic_DNA"/>
</dbReference>
<sequence>MQKVRKRNVVKALVISFVITIAAFFSVDMPLMNKALYLPFVAAVSFASLLYISTITSRAYERFTKQT</sequence>
<keyword evidence="1" id="KW-0472">Membrane</keyword>
<reference evidence="2 3" key="1">
    <citation type="journal article" date="2022" name="Evol. Bioinform. Online">
        <title>Draft Genome Sequence of Oceanobacillus jordanicus Strain GSFE11, a Halotolerant Plant Growth-Promoting Bacterial Endophyte Isolated From the Jordan Valley.</title>
        <authorList>
            <person name="Alhindi T."/>
            <person name="Albdaiwi R."/>
        </authorList>
    </citation>
    <scope>NUCLEOTIDE SEQUENCE [LARGE SCALE GENOMIC DNA]</scope>
    <source>
        <strain evidence="2 3">GSFE11</strain>
    </source>
</reference>
<evidence type="ECO:0000256" key="1">
    <source>
        <dbReference type="SAM" id="Phobius"/>
    </source>
</evidence>
<comment type="caution">
    <text evidence="2">The sequence shown here is derived from an EMBL/GenBank/DDBJ whole genome shotgun (WGS) entry which is preliminary data.</text>
</comment>
<name>A0AAW5B317_9BACI</name>
<evidence type="ECO:0000313" key="2">
    <source>
        <dbReference type="EMBL" id="MCG3417544.1"/>
    </source>
</evidence>
<accession>A0AAW5B317</accession>
<feature type="transmembrane region" description="Helical" evidence="1">
    <location>
        <begin position="12"/>
        <end position="31"/>
    </location>
</feature>